<gene>
    <name evidence="2" type="ORF">PAHA3_1267</name>
</gene>
<dbReference type="PANTHER" id="PTHR21310:SF15">
    <property type="entry name" value="AMINOGLYCOSIDE PHOSPHOTRANSFERASE DOMAIN-CONTAINING PROTEIN"/>
    <property type="match status" value="1"/>
</dbReference>
<sequence>MNLFDPKADEHDLVPDHLKKLVEHVLSVPGTGKSTLIHGDYGPHNVLISNDSMHIIDWEWAAWGHLLYDVAWVIWFVNLHYPYFAKELSEVFLNAYKEHSYLPITNDLIKAYSTSKVIHIINPIKYANTDVKAEWLRRLKWTLQTRFV</sequence>
<dbReference type="SUPFAM" id="SSF56112">
    <property type="entry name" value="Protein kinase-like (PK-like)"/>
    <property type="match status" value="1"/>
</dbReference>
<dbReference type="RefSeq" id="WP_062833933.1">
    <property type="nucleotide sequence ID" value="NZ_BCNV01000001.1"/>
</dbReference>
<dbReference type="EMBL" id="BCNV01000001">
    <property type="protein sequence ID" value="GAS81193.1"/>
    <property type="molecule type" value="Genomic_DNA"/>
</dbReference>
<dbReference type="Pfam" id="PF01636">
    <property type="entry name" value="APH"/>
    <property type="match status" value="1"/>
</dbReference>
<reference evidence="3" key="2">
    <citation type="submission" date="2016-01" db="EMBL/GenBank/DDBJ databases">
        <title>Draft Genome Sequence of Paenibacillus amylolyticus Heshi-A3 that Was Isolated from Fermented Rice Bran with Aging Salted Mackerel, Which Was Named Heshiko as Traditional Fermented Seafood in Japan.</title>
        <authorList>
            <person name="Akuzawa S."/>
            <person name="Nakagawa J."/>
            <person name="Kanekatsu T."/>
            <person name="Kubota E."/>
            <person name="Ohtake R."/>
            <person name="Suzuki T."/>
            <person name="Kanesaki Y."/>
        </authorList>
    </citation>
    <scope>NUCLEOTIDE SEQUENCE [LARGE SCALE GENOMIC DNA]</scope>
    <source>
        <strain evidence="3">Heshi-A3</strain>
    </source>
</reference>
<dbReference type="Gene3D" id="3.90.1200.10">
    <property type="match status" value="1"/>
</dbReference>
<name>A0A100VJW8_PAEAM</name>
<proteinExistence type="predicted"/>
<protein>
    <submittedName>
        <fullName evidence="2">Aminoglycoside phosphotransferase</fullName>
    </submittedName>
</protein>
<dbReference type="InterPro" id="IPR051678">
    <property type="entry name" value="AGP_Transferase"/>
</dbReference>
<organism evidence="2 3">
    <name type="scientific">Paenibacillus amylolyticus</name>
    <dbReference type="NCBI Taxonomy" id="1451"/>
    <lineage>
        <taxon>Bacteria</taxon>
        <taxon>Bacillati</taxon>
        <taxon>Bacillota</taxon>
        <taxon>Bacilli</taxon>
        <taxon>Bacillales</taxon>
        <taxon>Paenibacillaceae</taxon>
        <taxon>Paenibacillus</taxon>
    </lineage>
</organism>
<keyword evidence="2" id="KW-0808">Transferase</keyword>
<feature type="domain" description="Aminoglycoside phosphotransferase" evidence="1">
    <location>
        <begin position="24"/>
        <end position="76"/>
    </location>
</feature>
<accession>A0A100VJW8</accession>
<dbReference type="AlphaFoldDB" id="A0A100VJW8"/>
<dbReference type="InterPro" id="IPR002575">
    <property type="entry name" value="Aminoglycoside_PTrfase"/>
</dbReference>
<evidence type="ECO:0000259" key="1">
    <source>
        <dbReference type="Pfam" id="PF01636"/>
    </source>
</evidence>
<dbReference type="InterPro" id="IPR011009">
    <property type="entry name" value="Kinase-like_dom_sf"/>
</dbReference>
<dbReference type="PANTHER" id="PTHR21310">
    <property type="entry name" value="AMINOGLYCOSIDE PHOSPHOTRANSFERASE-RELATED-RELATED"/>
    <property type="match status" value="1"/>
</dbReference>
<reference evidence="2 3" key="1">
    <citation type="journal article" date="2016" name="Genome Announc.">
        <title>Draft Genome Sequence of Paenibacillus amylolyticus Heshi-A3, Isolated from Fermented Rice Bran in a Japanese Fermented Seafood Dish.</title>
        <authorList>
            <person name="Akuzawa S."/>
            <person name="Nagaoka J."/>
            <person name="Kanekatsu M."/>
            <person name="Kubota E."/>
            <person name="Ohtake R."/>
            <person name="Suzuki T."/>
            <person name="Kanesaki Y."/>
        </authorList>
    </citation>
    <scope>NUCLEOTIDE SEQUENCE [LARGE SCALE GENOMIC DNA]</scope>
    <source>
        <strain evidence="2 3">Heshi-A3</strain>
    </source>
</reference>
<evidence type="ECO:0000313" key="3">
    <source>
        <dbReference type="Proteomes" id="UP000069697"/>
    </source>
</evidence>
<dbReference type="GO" id="GO:0016740">
    <property type="term" value="F:transferase activity"/>
    <property type="evidence" value="ECO:0007669"/>
    <property type="project" value="UniProtKB-KW"/>
</dbReference>
<evidence type="ECO:0000313" key="2">
    <source>
        <dbReference type="EMBL" id="GAS81193.1"/>
    </source>
</evidence>
<comment type="caution">
    <text evidence="2">The sequence shown here is derived from an EMBL/GenBank/DDBJ whole genome shotgun (WGS) entry which is preliminary data.</text>
</comment>
<dbReference type="Proteomes" id="UP000069697">
    <property type="component" value="Unassembled WGS sequence"/>
</dbReference>